<keyword evidence="4 7" id="KW-0067">ATP-binding</keyword>
<comment type="similarity">
    <text evidence="1">Belongs to the ABC transporter superfamily.</text>
</comment>
<dbReference type="InterPro" id="IPR003593">
    <property type="entry name" value="AAA+_ATPase"/>
</dbReference>
<accession>A0AAW8LCI4</accession>
<feature type="compositionally biased region" description="Pro residues" evidence="5">
    <location>
        <begin position="7"/>
        <end position="22"/>
    </location>
</feature>
<dbReference type="SUPFAM" id="SSF52540">
    <property type="entry name" value="P-loop containing nucleoside triphosphate hydrolases"/>
    <property type="match status" value="1"/>
</dbReference>
<evidence type="ECO:0000313" key="8">
    <source>
        <dbReference type="Proteomes" id="UP001230065"/>
    </source>
</evidence>
<reference evidence="7" key="1">
    <citation type="submission" date="2022-06" db="EMBL/GenBank/DDBJ databases">
        <title>Draft Genome Sequences of Three Actinomyces oris Strains, Isolated from Healthy Human Feces.</title>
        <authorList>
            <person name="Ye Y."/>
            <person name="Liu C."/>
            <person name="Zhao J."/>
            <person name="Xu J."/>
            <person name="Huang H."/>
            <person name="Wang B."/>
            <person name="Wei J."/>
            <person name="Jing X."/>
        </authorList>
    </citation>
    <scope>NUCLEOTIDE SEQUENCE</scope>
    <source>
        <strain evidence="7">CNGBCC1803727</strain>
    </source>
</reference>
<dbReference type="Gene3D" id="3.40.50.300">
    <property type="entry name" value="P-loop containing nucleotide triphosphate hydrolases"/>
    <property type="match status" value="1"/>
</dbReference>
<keyword evidence="3" id="KW-0547">Nucleotide-binding</keyword>
<dbReference type="RefSeq" id="WP_308679756.1">
    <property type="nucleotide sequence ID" value="NZ_JAMZMF010000008.1"/>
</dbReference>
<comment type="caution">
    <text evidence="7">The sequence shown here is derived from an EMBL/GenBank/DDBJ whole genome shotgun (WGS) entry which is preliminary data.</text>
</comment>
<gene>
    <name evidence="7" type="ORF">RF687_06720</name>
</gene>
<protein>
    <submittedName>
        <fullName evidence="7">ABC transporter ATP-binding protein</fullName>
    </submittedName>
</protein>
<evidence type="ECO:0000256" key="4">
    <source>
        <dbReference type="ARBA" id="ARBA00022840"/>
    </source>
</evidence>
<dbReference type="EMBL" id="JAMZMF010000008">
    <property type="protein sequence ID" value="MDR0177639.1"/>
    <property type="molecule type" value="Genomic_DNA"/>
</dbReference>
<sequence length="358" mass="36903">MNGGAPAPAPARQPATPFIPAPAAPGAVPAPAVPGAVPAPAAPSPSEGLVVVTEGLTRTYNGVNAVDGLNLSVPAGGIYGFLGPNGAGKSTTMKLLLGLTRPTSGSMSVLGHPVSQRHPLPPGTIGSLIEGPSYYPSLTGKENLAMVASYLGLASNRVQHALATVNLVGQENKQVKHYSMGMKQRLGLAMALLSNPALMLLDEPTNGLDPAGVAEIRQLIVSLARQEGVTIIVSSHILSEIEQMADTVGIICAGRLRYQGALAGLRDEGVIELLVSSPAAVAALLASLGVAHEVRDGAVRTPMMPDDVVGELITRIVSSGTTVYRVQTVRKTLEQAFLELTEPVLAAQPPLASQEMNR</sequence>
<dbReference type="PANTHER" id="PTHR43335:SF4">
    <property type="entry name" value="ABC TRANSPORTER, ATP-BINDING PROTEIN"/>
    <property type="match status" value="1"/>
</dbReference>
<evidence type="ECO:0000256" key="1">
    <source>
        <dbReference type="ARBA" id="ARBA00005417"/>
    </source>
</evidence>
<feature type="domain" description="ABC transporter" evidence="6">
    <location>
        <begin position="51"/>
        <end position="278"/>
    </location>
</feature>
<dbReference type="PANTHER" id="PTHR43335">
    <property type="entry name" value="ABC TRANSPORTER, ATP-BINDING PROTEIN"/>
    <property type="match status" value="1"/>
</dbReference>
<dbReference type="SMART" id="SM00382">
    <property type="entry name" value="AAA"/>
    <property type="match status" value="1"/>
</dbReference>
<feature type="region of interest" description="Disordered" evidence="5">
    <location>
        <begin position="1"/>
        <end position="22"/>
    </location>
</feature>
<evidence type="ECO:0000259" key="6">
    <source>
        <dbReference type="PROSITE" id="PS50893"/>
    </source>
</evidence>
<proteinExistence type="inferred from homology"/>
<dbReference type="AlphaFoldDB" id="A0AAW8LCI4"/>
<name>A0AAW8LCI4_9ACTO</name>
<dbReference type="GO" id="GO:0016887">
    <property type="term" value="F:ATP hydrolysis activity"/>
    <property type="evidence" value="ECO:0007669"/>
    <property type="project" value="InterPro"/>
</dbReference>
<dbReference type="Proteomes" id="UP001230065">
    <property type="component" value="Unassembled WGS sequence"/>
</dbReference>
<organism evidence="7 8">
    <name type="scientific">Actinomyces oris</name>
    <dbReference type="NCBI Taxonomy" id="544580"/>
    <lineage>
        <taxon>Bacteria</taxon>
        <taxon>Bacillati</taxon>
        <taxon>Actinomycetota</taxon>
        <taxon>Actinomycetes</taxon>
        <taxon>Actinomycetales</taxon>
        <taxon>Actinomycetaceae</taxon>
        <taxon>Actinomyces</taxon>
    </lineage>
</organism>
<dbReference type="InterPro" id="IPR027417">
    <property type="entry name" value="P-loop_NTPase"/>
</dbReference>
<evidence type="ECO:0000256" key="5">
    <source>
        <dbReference type="SAM" id="MobiDB-lite"/>
    </source>
</evidence>
<evidence type="ECO:0000313" key="7">
    <source>
        <dbReference type="EMBL" id="MDR0177639.1"/>
    </source>
</evidence>
<dbReference type="PROSITE" id="PS50893">
    <property type="entry name" value="ABC_TRANSPORTER_2"/>
    <property type="match status" value="1"/>
</dbReference>
<evidence type="ECO:0000256" key="2">
    <source>
        <dbReference type="ARBA" id="ARBA00022448"/>
    </source>
</evidence>
<dbReference type="Pfam" id="PF00005">
    <property type="entry name" value="ABC_tran"/>
    <property type="match status" value="1"/>
</dbReference>
<evidence type="ECO:0000256" key="3">
    <source>
        <dbReference type="ARBA" id="ARBA00022741"/>
    </source>
</evidence>
<dbReference type="GO" id="GO:0005524">
    <property type="term" value="F:ATP binding"/>
    <property type="evidence" value="ECO:0007669"/>
    <property type="project" value="UniProtKB-KW"/>
</dbReference>
<dbReference type="InterPro" id="IPR003439">
    <property type="entry name" value="ABC_transporter-like_ATP-bd"/>
</dbReference>
<keyword evidence="2" id="KW-0813">Transport</keyword>